<keyword evidence="2" id="KW-1185">Reference proteome</keyword>
<gene>
    <name evidence="1" type="ORF">A0H81_08126</name>
</gene>
<dbReference type="Proteomes" id="UP000092993">
    <property type="component" value="Unassembled WGS sequence"/>
</dbReference>
<dbReference type="AlphaFoldDB" id="A0A1C7M558"/>
<proteinExistence type="predicted"/>
<accession>A0A1C7M558</accession>
<sequence length="117" mass="13295">MNVTQHITVMTPFSKSITAILFSRLLLDLSELKTVENDSVDFHLFVMGCHSVRKSAATSTKNRSSYMGYVTDVVYDQTRQKSTGSVEHGPKAFPFHMNYNLQYDISLHVDVDHQPQL</sequence>
<comment type="caution">
    <text evidence="1">The sequence shown here is derived from an EMBL/GenBank/DDBJ whole genome shotgun (WGS) entry which is preliminary data.</text>
</comment>
<evidence type="ECO:0000313" key="2">
    <source>
        <dbReference type="Proteomes" id="UP000092993"/>
    </source>
</evidence>
<evidence type="ECO:0000313" key="1">
    <source>
        <dbReference type="EMBL" id="OBZ71888.1"/>
    </source>
</evidence>
<reference evidence="1 2" key="1">
    <citation type="submission" date="2016-03" db="EMBL/GenBank/DDBJ databases">
        <title>Whole genome sequencing of Grifola frondosa 9006-11.</title>
        <authorList>
            <person name="Min B."/>
            <person name="Park H."/>
            <person name="Kim J.-G."/>
            <person name="Cho H."/>
            <person name="Oh Y.-L."/>
            <person name="Kong W.-S."/>
            <person name="Choi I.-G."/>
        </authorList>
    </citation>
    <scope>NUCLEOTIDE SEQUENCE [LARGE SCALE GENOMIC DNA]</scope>
    <source>
        <strain evidence="1 2">9006-11</strain>
    </source>
</reference>
<organism evidence="1 2">
    <name type="scientific">Grifola frondosa</name>
    <name type="common">Maitake</name>
    <name type="synonym">Polyporus frondosus</name>
    <dbReference type="NCBI Taxonomy" id="5627"/>
    <lineage>
        <taxon>Eukaryota</taxon>
        <taxon>Fungi</taxon>
        <taxon>Dikarya</taxon>
        <taxon>Basidiomycota</taxon>
        <taxon>Agaricomycotina</taxon>
        <taxon>Agaricomycetes</taxon>
        <taxon>Polyporales</taxon>
        <taxon>Grifolaceae</taxon>
        <taxon>Grifola</taxon>
    </lineage>
</organism>
<name>A0A1C7M558_GRIFR</name>
<dbReference type="EMBL" id="LUGG01000010">
    <property type="protein sequence ID" value="OBZ71888.1"/>
    <property type="molecule type" value="Genomic_DNA"/>
</dbReference>
<protein>
    <submittedName>
        <fullName evidence="1">Uncharacterized protein</fullName>
    </submittedName>
</protein>